<accession>A0A1H7CHM2</accession>
<reference evidence="20" key="1">
    <citation type="submission" date="2016-10" db="EMBL/GenBank/DDBJ databases">
        <authorList>
            <person name="Varghese N."/>
            <person name="Submissions S."/>
        </authorList>
    </citation>
    <scope>NUCLEOTIDE SEQUENCE [LARGE SCALE GENOMIC DNA]</scope>
    <source>
        <strain evidence="20">LMG 25967</strain>
    </source>
</reference>
<dbReference type="SUPFAM" id="SSF51344">
    <property type="entry name" value="Epsilon subunit of F1F0-ATP synthase N-terminal domain"/>
    <property type="match status" value="1"/>
</dbReference>
<evidence type="ECO:0000256" key="7">
    <source>
        <dbReference type="ARBA" id="ARBA00022475"/>
    </source>
</evidence>
<dbReference type="GO" id="GO:0005886">
    <property type="term" value="C:plasma membrane"/>
    <property type="evidence" value="ECO:0007669"/>
    <property type="project" value="UniProtKB-SubCell"/>
</dbReference>
<evidence type="ECO:0000313" key="19">
    <source>
        <dbReference type="EMBL" id="SEJ88744.1"/>
    </source>
</evidence>
<evidence type="ECO:0000259" key="18">
    <source>
        <dbReference type="Pfam" id="PF02823"/>
    </source>
</evidence>
<dbReference type="SUPFAM" id="SSF46604">
    <property type="entry name" value="Epsilon subunit of F1F0-ATP synthase C-terminal domain"/>
    <property type="match status" value="1"/>
</dbReference>
<evidence type="ECO:0000256" key="12">
    <source>
        <dbReference type="ARBA" id="ARBA00023310"/>
    </source>
</evidence>
<dbReference type="PANTHER" id="PTHR13822">
    <property type="entry name" value="ATP SYNTHASE DELTA/EPSILON CHAIN"/>
    <property type="match status" value="1"/>
</dbReference>
<dbReference type="RefSeq" id="WP_090313478.1">
    <property type="nucleotide sequence ID" value="NZ_FNZE01000025.1"/>
</dbReference>
<comment type="subunit">
    <text evidence="4 15 16">F-type ATPases have 2 components, CF(1) - the catalytic core - and CF(0) - the membrane proton channel. CF(1) has five subunits: alpha(3), beta(3), gamma(1), delta(1), epsilon(1). CF(0) has three main subunits: a, b and c.</text>
</comment>
<dbReference type="EMBL" id="FNZE01000025">
    <property type="protein sequence ID" value="SEJ88744.1"/>
    <property type="molecule type" value="Genomic_DNA"/>
</dbReference>
<keyword evidence="7 15" id="KW-1003">Cell membrane</keyword>
<evidence type="ECO:0000256" key="11">
    <source>
        <dbReference type="ARBA" id="ARBA00023196"/>
    </source>
</evidence>
<evidence type="ECO:0000256" key="14">
    <source>
        <dbReference type="ARBA" id="ARBA00031795"/>
    </source>
</evidence>
<dbReference type="InterPro" id="IPR020546">
    <property type="entry name" value="ATP_synth_F1_dsu/esu_N"/>
</dbReference>
<gene>
    <name evidence="15" type="primary">atpC</name>
    <name evidence="19" type="ORF">SAMN05216201_12515</name>
</gene>
<dbReference type="Gene3D" id="1.20.5.440">
    <property type="entry name" value="ATP synthase delta/epsilon subunit, C-terminal domain"/>
    <property type="match status" value="1"/>
</dbReference>
<evidence type="ECO:0000256" key="10">
    <source>
        <dbReference type="ARBA" id="ARBA00023136"/>
    </source>
</evidence>
<feature type="domain" description="ATP synthase epsilon subunit C-terminal" evidence="17">
    <location>
        <begin position="89"/>
        <end position="133"/>
    </location>
</feature>
<evidence type="ECO:0000256" key="9">
    <source>
        <dbReference type="ARBA" id="ARBA00023065"/>
    </source>
</evidence>
<dbReference type="NCBIfam" id="NF001847">
    <property type="entry name" value="PRK00571.1-4"/>
    <property type="match status" value="1"/>
</dbReference>
<organism evidence="19 20">
    <name type="scientific">Pseudomonas linyingensis</name>
    <dbReference type="NCBI Taxonomy" id="915471"/>
    <lineage>
        <taxon>Bacteria</taxon>
        <taxon>Pseudomonadati</taxon>
        <taxon>Pseudomonadota</taxon>
        <taxon>Gammaproteobacteria</taxon>
        <taxon>Pseudomonadales</taxon>
        <taxon>Pseudomonadaceae</taxon>
        <taxon>Pseudomonas</taxon>
    </lineage>
</organism>
<dbReference type="HAMAP" id="MF_00530">
    <property type="entry name" value="ATP_synth_epsil_bac"/>
    <property type="match status" value="1"/>
</dbReference>
<evidence type="ECO:0000256" key="4">
    <source>
        <dbReference type="ARBA" id="ARBA00011648"/>
    </source>
</evidence>
<dbReference type="GO" id="GO:0005524">
    <property type="term" value="F:ATP binding"/>
    <property type="evidence" value="ECO:0007669"/>
    <property type="project" value="UniProtKB-UniRule"/>
</dbReference>
<feature type="domain" description="ATP synthase F1 complex delta/epsilon subunit N-terminal" evidence="18">
    <location>
        <begin position="6"/>
        <end position="84"/>
    </location>
</feature>
<dbReference type="Pfam" id="PF00401">
    <property type="entry name" value="ATP-synt_DE"/>
    <property type="match status" value="1"/>
</dbReference>
<dbReference type="Pfam" id="PF02823">
    <property type="entry name" value="ATP-synt_DE_N"/>
    <property type="match status" value="1"/>
</dbReference>
<dbReference type="GO" id="GO:0045259">
    <property type="term" value="C:proton-transporting ATP synthase complex"/>
    <property type="evidence" value="ECO:0007669"/>
    <property type="project" value="UniProtKB-KW"/>
</dbReference>
<dbReference type="InterPro" id="IPR020547">
    <property type="entry name" value="ATP_synth_F1_esu_C"/>
</dbReference>
<keyword evidence="6 15" id="KW-0813">Transport</keyword>
<dbReference type="FunFam" id="2.60.15.10:FF:000001">
    <property type="entry name" value="ATP synthase epsilon chain"/>
    <property type="match status" value="1"/>
</dbReference>
<name>A0A1H7CHM2_9PSED</name>
<keyword evidence="9 15" id="KW-0406">Ion transport</keyword>
<dbReference type="NCBIfam" id="TIGR01216">
    <property type="entry name" value="ATP_synt_epsi"/>
    <property type="match status" value="1"/>
</dbReference>
<evidence type="ECO:0000256" key="16">
    <source>
        <dbReference type="RuleBase" id="RU003656"/>
    </source>
</evidence>
<dbReference type="NCBIfam" id="NF009977">
    <property type="entry name" value="PRK13442.1"/>
    <property type="match status" value="1"/>
</dbReference>
<evidence type="ECO:0000256" key="6">
    <source>
        <dbReference type="ARBA" id="ARBA00022448"/>
    </source>
</evidence>
<keyword evidence="11 15" id="KW-0139">CF(1)</keyword>
<evidence type="ECO:0000313" key="20">
    <source>
        <dbReference type="Proteomes" id="UP000242930"/>
    </source>
</evidence>
<sequence length="144" mass="15364">MAMTVHCDIVSAEEELFSGLVEMVVAHGNMGDIGVLPGHAPLLTDLKPGPVRVIKQGGEQEVYYISGGFIEVQPNMVKVLADTAIRAADLDEAAALEARKAAEKALNEKSAEFDYSTASARLAEAVAQLRTIQELRKKFGGSAH</sequence>
<dbReference type="PANTHER" id="PTHR13822:SF10">
    <property type="entry name" value="ATP SYNTHASE EPSILON CHAIN, CHLOROPLASTIC"/>
    <property type="match status" value="1"/>
</dbReference>
<evidence type="ECO:0000256" key="1">
    <source>
        <dbReference type="ARBA" id="ARBA00003543"/>
    </source>
</evidence>
<dbReference type="GO" id="GO:0046933">
    <property type="term" value="F:proton-transporting ATP synthase activity, rotational mechanism"/>
    <property type="evidence" value="ECO:0007669"/>
    <property type="project" value="UniProtKB-UniRule"/>
</dbReference>
<evidence type="ECO:0000256" key="3">
    <source>
        <dbReference type="ARBA" id="ARBA00005712"/>
    </source>
</evidence>
<dbReference type="AlphaFoldDB" id="A0A1H7CHM2"/>
<comment type="function">
    <text evidence="1 15">Produces ATP from ADP in the presence of a proton gradient across the membrane.</text>
</comment>
<proteinExistence type="inferred from homology"/>
<keyword evidence="10 15" id="KW-0472">Membrane</keyword>
<evidence type="ECO:0000256" key="2">
    <source>
        <dbReference type="ARBA" id="ARBA00004202"/>
    </source>
</evidence>
<keyword evidence="8 15" id="KW-0375">Hydrogen ion transport</keyword>
<evidence type="ECO:0000259" key="17">
    <source>
        <dbReference type="Pfam" id="PF00401"/>
    </source>
</evidence>
<evidence type="ECO:0000256" key="8">
    <source>
        <dbReference type="ARBA" id="ARBA00022781"/>
    </source>
</evidence>
<dbReference type="InterPro" id="IPR036794">
    <property type="entry name" value="ATP_F1_dsu/esu_C_sf"/>
</dbReference>
<dbReference type="Gene3D" id="2.60.15.10">
    <property type="entry name" value="F0F1 ATP synthase delta/epsilon subunit, N-terminal"/>
    <property type="match status" value="1"/>
</dbReference>
<dbReference type="STRING" id="915471.SAMN05216201_12515"/>
<keyword evidence="20" id="KW-1185">Reference proteome</keyword>
<keyword evidence="12 15" id="KW-0066">ATP synthesis</keyword>
<comment type="similarity">
    <text evidence="3 15 16">Belongs to the ATPase epsilon chain family.</text>
</comment>
<dbReference type="Proteomes" id="UP000242930">
    <property type="component" value="Unassembled WGS sequence"/>
</dbReference>
<evidence type="ECO:0000256" key="13">
    <source>
        <dbReference type="ARBA" id="ARBA00030215"/>
    </source>
</evidence>
<dbReference type="CDD" id="cd12152">
    <property type="entry name" value="F1-ATPase_delta"/>
    <property type="match status" value="1"/>
</dbReference>
<dbReference type="InterPro" id="IPR036771">
    <property type="entry name" value="ATPsynth_dsu/esu_N"/>
</dbReference>
<evidence type="ECO:0000256" key="5">
    <source>
        <dbReference type="ARBA" id="ARBA00014480"/>
    </source>
</evidence>
<protein>
    <recommendedName>
        <fullName evidence="5 15">ATP synthase epsilon chain</fullName>
    </recommendedName>
    <alternativeName>
        <fullName evidence="14 15">ATP synthase F1 sector epsilon subunit</fullName>
    </alternativeName>
    <alternativeName>
        <fullName evidence="13 15">F-ATPase epsilon subunit</fullName>
    </alternativeName>
</protein>
<dbReference type="InterPro" id="IPR001469">
    <property type="entry name" value="ATP_synth_F1_dsu/esu"/>
</dbReference>
<dbReference type="OrthoDB" id="9791445at2"/>
<comment type="subcellular location">
    <subcellularLocation>
        <location evidence="2 15">Cell membrane</location>
        <topology evidence="2 15">Peripheral membrane protein</topology>
    </subcellularLocation>
</comment>
<evidence type="ECO:0000256" key="15">
    <source>
        <dbReference type="HAMAP-Rule" id="MF_00530"/>
    </source>
</evidence>